<keyword evidence="3" id="KW-1185">Reference proteome</keyword>
<evidence type="ECO:0000313" key="2">
    <source>
        <dbReference type="EMBL" id="CDO59327.1"/>
    </source>
</evidence>
<dbReference type="AlphaFoldDB" id="X5MCM2"/>
<reference evidence="2 3" key="1">
    <citation type="journal article" date="2014" name="Front. Genet.">
        <title>Genome and metabolic network of "Candidatus Phaeomarinobacter ectocarpi" Ec32, a new candidate genus of Alphaproteobacteria frequently associated with brown algae.</title>
        <authorList>
            <person name="Dittami S.M."/>
            <person name="Barbeyron T."/>
            <person name="Boyen C."/>
            <person name="Cambefort J."/>
            <person name="Collet G."/>
            <person name="Delage L."/>
            <person name="Gobet A."/>
            <person name="Groisillier A."/>
            <person name="Leblanc C."/>
            <person name="Michel G."/>
            <person name="Scornet D."/>
            <person name="Siegel A."/>
            <person name="Tapia J.E."/>
            <person name="Tonon T."/>
        </authorList>
    </citation>
    <scope>NUCLEOTIDE SEQUENCE [LARGE SCALE GENOMIC DNA]</scope>
    <source>
        <strain evidence="2 3">Ec32</strain>
    </source>
</reference>
<dbReference type="EMBL" id="HG966617">
    <property type="protein sequence ID" value="CDO59327.1"/>
    <property type="molecule type" value="Genomic_DNA"/>
</dbReference>
<dbReference type="HOGENOM" id="CLU_088921_0_0_5"/>
<dbReference type="PANTHER" id="PTHR43245">
    <property type="entry name" value="BIFUNCTIONAL POLYMYXIN RESISTANCE PROTEIN ARNA"/>
    <property type="match status" value="1"/>
</dbReference>
<dbReference type="Proteomes" id="UP000032160">
    <property type="component" value="Chromosome I"/>
</dbReference>
<evidence type="ECO:0000259" key="1">
    <source>
        <dbReference type="Pfam" id="PF01370"/>
    </source>
</evidence>
<dbReference type="SUPFAM" id="SSF51735">
    <property type="entry name" value="NAD(P)-binding Rossmann-fold domains"/>
    <property type="match status" value="1"/>
</dbReference>
<organism evidence="2 3">
    <name type="scientific">Candidatus Phaeomarinibacter ectocarpi</name>
    <dbReference type="NCBI Taxonomy" id="1458461"/>
    <lineage>
        <taxon>Bacteria</taxon>
        <taxon>Pseudomonadati</taxon>
        <taxon>Pseudomonadota</taxon>
        <taxon>Alphaproteobacteria</taxon>
        <taxon>Hyphomicrobiales</taxon>
        <taxon>Parvibaculaceae</taxon>
        <taxon>Candidatus Phaeomarinibacter</taxon>
    </lineage>
</organism>
<dbReference type="CDD" id="cd08946">
    <property type="entry name" value="SDR_e"/>
    <property type="match status" value="1"/>
</dbReference>
<proteinExistence type="predicted"/>
<dbReference type="Gene3D" id="3.40.50.720">
    <property type="entry name" value="NAD(P)-binding Rossmann-like Domain"/>
    <property type="match status" value="2"/>
</dbReference>
<dbReference type="InterPro" id="IPR001509">
    <property type="entry name" value="Epimerase_deHydtase"/>
</dbReference>
<dbReference type="InterPro" id="IPR050177">
    <property type="entry name" value="Lipid_A_modif_metabolic_enz"/>
</dbReference>
<accession>X5MCM2</accession>
<dbReference type="Pfam" id="PF01370">
    <property type="entry name" value="Epimerase"/>
    <property type="match status" value="2"/>
</dbReference>
<gene>
    <name evidence="2" type="ORF">BN1012_Phect1113</name>
</gene>
<dbReference type="EC" id="5.1.3.2" evidence="2"/>
<protein>
    <submittedName>
        <fullName evidence="2">UDP-glucose 4-epimerase</fullName>
        <ecNumber evidence="2">5.1.3.2</ecNumber>
    </submittedName>
</protein>
<dbReference type="InterPro" id="IPR036291">
    <property type="entry name" value="NAD(P)-bd_dom_sf"/>
</dbReference>
<dbReference type="GO" id="GO:0003978">
    <property type="term" value="F:UDP-glucose 4-epimerase activity"/>
    <property type="evidence" value="ECO:0007669"/>
    <property type="project" value="UniProtKB-EC"/>
</dbReference>
<sequence>MSGPQDEQARSELFTVVGARGFIGSSLVAHLQALGHEVRAQDRYQPDGDENLGHVIFAAGVTADFRWRPIDTMDAHVSALSQMLATATFESFLYFSSTRVYEGAAEGLEDGPLAINPNDPLQLYNASKVAGEALCLALPREDVRVVRLSNVFGARDRSDALMSALLGEADNGAIQLRTSRQSAKDFVLIDDVVNLIPKLVHGRHRLYNLAFGQNQPIGEIVDILAELSGASAAFTPDAEIVMFPPINVARIQDEFGFQPTPIKDALSRVWREYQGMTDD</sequence>
<evidence type="ECO:0000313" key="3">
    <source>
        <dbReference type="Proteomes" id="UP000032160"/>
    </source>
</evidence>
<dbReference type="OrthoDB" id="7209874at2"/>
<keyword evidence="2" id="KW-0413">Isomerase</keyword>
<dbReference type="RefSeq" id="WP_043950012.1">
    <property type="nucleotide sequence ID" value="NZ_HG966617.1"/>
</dbReference>
<name>X5MCM2_9HYPH</name>
<feature type="domain" description="NAD-dependent epimerase/dehydratase" evidence="1">
    <location>
        <begin position="54"/>
        <end position="199"/>
    </location>
</feature>
<dbReference type="STRING" id="1458461.BN1012_Phect1113"/>
<feature type="domain" description="NAD-dependent epimerase/dehydratase" evidence="1">
    <location>
        <begin position="15"/>
        <end position="53"/>
    </location>
</feature>
<dbReference type="KEGG" id="pect:BN1012_Phect1113"/>
<dbReference type="Gene3D" id="3.90.25.10">
    <property type="entry name" value="UDP-galactose 4-epimerase, domain 1"/>
    <property type="match status" value="1"/>
</dbReference>